<organism evidence="1 2">
    <name type="scientific">Elaphomyces granulatus</name>
    <dbReference type="NCBI Taxonomy" id="519963"/>
    <lineage>
        <taxon>Eukaryota</taxon>
        <taxon>Fungi</taxon>
        <taxon>Dikarya</taxon>
        <taxon>Ascomycota</taxon>
        <taxon>Pezizomycotina</taxon>
        <taxon>Eurotiomycetes</taxon>
        <taxon>Eurotiomycetidae</taxon>
        <taxon>Eurotiales</taxon>
        <taxon>Elaphomycetaceae</taxon>
        <taxon>Elaphomyces</taxon>
    </lineage>
</organism>
<dbReference type="EMBL" id="NPHW01002418">
    <property type="protein sequence ID" value="OXV11551.1"/>
    <property type="molecule type" value="Genomic_DNA"/>
</dbReference>
<feature type="non-terminal residue" evidence="1">
    <location>
        <position position="1"/>
    </location>
</feature>
<accession>A0A232M566</accession>
<dbReference type="Proteomes" id="UP000243515">
    <property type="component" value="Unassembled WGS sequence"/>
</dbReference>
<name>A0A232M566_9EURO</name>
<sequence length="110" mass="12810">NTNLTSSSCSYSPRHLITEFCSFETFGYYIFMPDFDPIPSPEEATYPTSDAAIDALFQHGRQNGYCVKLKRTKPDGTPHKTKYFYICDRGVDTLWRWYASNRHETHRLSL</sequence>
<gene>
    <name evidence="1" type="ORF">Egran_00690</name>
</gene>
<comment type="caution">
    <text evidence="1">The sequence shown here is derived from an EMBL/GenBank/DDBJ whole genome shotgun (WGS) entry which is preliminary data.</text>
</comment>
<keyword evidence="2" id="KW-1185">Reference proteome</keyword>
<evidence type="ECO:0000313" key="1">
    <source>
        <dbReference type="EMBL" id="OXV11551.1"/>
    </source>
</evidence>
<dbReference type="AlphaFoldDB" id="A0A232M566"/>
<protein>
    <submittedName>
        <fullName evidence="1">Uncharacterized protein</fullName>
    </submittedName>
</protein>
<reference evidence="1 2" key="1">
    <citation type="journal article" date="2015" name="Environ. Microbiol.">
        <title>Metagenome sequence of Elaphomyces granulatus from sporocarp tissue reveals Ascomycota ectomycorrhizal fingerprints of genome expansion and a Proteobacteria-rich microbiome.</title>
        <authorList>
            <person name="Quandt C.A."/>
            <person name="Kohler A."/>
            <person name="Hesse C.N."/>
            <person name="Sharpton T.J."/>
            <person name="Martin F."/>
            <person name="Spatafora J.W."/>
        </authorList>
    </citation>
    <scope>NUCLEOTIDE SEQUENCE [LARGE SCALE GENOMIC DNA]</scope>
    <source>
        <strain evidence="1 2">OSC145934</strain>
    </source>
</reference>
<evidence type="ECO:0000313" key="2">
    <source>
        <dbReference type="Proteomes" id="UP000243515"/>
    </source>
</evidence>
<dbReference type="OrthoDB" id="4903265at2759"/>
<proteinExistence type="predicted"/>